<dbReference type="InterPro" id="IPR000477">
    <property type="entry name" value="RT_dom"/>
</dbReference>
<sequence length="710" mass="81370">MSDANLVSYSGQRIEVLGEIKVVVKYKNAEKMLRSIIAKGNKVSLLGRDWLSEIKLEWSEIFTISSNQNRTVEKLVEQYHKVFEGQRTIKRFKAEIQVKDGTKPVFHKPRPVPYALRDSVEELVRLEKSGDVEKVDRSDWASPIVVVPKADKSVRICGDYKVSVNLHIVDEPYPLPTAEDIFAKLAGKKRFTVLDLSHAYSQLEVEENSRSFLTVNTHRGLYRHCKLPYGIKTAPHIFQKVIDQVLAGLEDVASFQDDIIIAEDDDDEYLKSLDLVLERLAKYGIKLKRVKCRFNMTWVEYLGHRIDAEGIHPTQDKVDAIVNARAPENISELRSLLGLINYYGKFLRNLSTRLEPLHRLLRSESKWAWSSDCQSVLDEVKKELSSDKVLAHYDPKLKLSLASDASPYGVGAVLSQTSTDGTERPVAFASRSLTTAERNYAQIEREAAGIVFGVKKFHKYLYGRKFQLITDSEPLTAIFGPKKGIPSLAALRLQRWSLILMAYDYDIVYRRTSDHGNADFCSRMPSTSTKDTALGAEQQVNYFSHVNDLPVTAEDIAQETKKDPVLSKIYMFAQNGWPDVPSEKSEDEFKPYFRIRNEISCDQGCLMWGMRVISPPKFRVTLVRELHHKHLGIVRTKALARSYFWFPKLDEKIEDMVKSCSVCQTLKADPPLSPLYPWRYTDKPWSRLHADFGEYRQKHYLVVVDSYSKW</sequence>
<dbReference type="InterPro" id="IPR041577">
    <property type="entry name" value="RT_RNaseH_2"/>
</dbReference>
<dbReference type="CDD" id="cd09274">
    <property type="entry name" value="RNase_HI_RT_Ty3"/>
    <property type="match status" value="1"/>
</dbReference>
<name>A0ABM1EMQ1_PRICU</name>
<reference evidence="4" key="1">
    <citation type="submission" date="2025-08" db="UniProtKB">
        <authorList>
            <consortium name="RefSeq"/>
        </authorList>
    </citation>
    <scope>IDENTIFICATION</scope>
</reference>
<evidence type="ECO:0000256" key="1">
    <source>
        <dbReference type="ARBA" id="ARBA00012493"/>
    </source>
</evidence>
<dbReference type="SUPFAM" id="SSF56672">
    <property type="entry name" value="DNA/RNA polymerases"/>
    <property type="match status" value="1"/>
</dbReference>
<dbReference type="PROSITE" id="PS50878">
    <property type="entry name" value="RT_POL"/>
    <property type="match status" value="1"/>
</dbReference>
<dbReference type="CDD" id="cd01647">
    <property type="entry name" value="RT_LTR"/>
    <property type="match status" value="1"/>
</dbReference>
<dbReference type="InterPro" id="IPR043128">
    <property type="entry name" value="Rev_trsase/Diguanyl_cyclase"/>
</dbReference>
<dbReference type="Pfam" id="PF17921">
    <property type="entry name" value="Integrase_H2C2"/>
    <property type="match status" value="1"/>
</dbReference>
<dbReference type="GeneID" id="106813765"/>
<dbReference type="EC" id="2.7.7.49" evidence="1"/>
<dbReference type="RefSeq" id="XP_014673472.1">
    <property type="nucleotide sequence ID" value="XM_014817986.1"/>
</dbReference>
<evidence type="ECO:0000259" key="2">
    <source>
        <dbReference type="PROSITE" id="PS50878"/>
    </source>
</evidence>
<dbReference type="PANTHER" id="PTHR37984">
    <property type="entry name" value="PROTEIN CBG26694"/>
    <property type="match status" value="1"/>
</dbReference>
<dbReference type="Gene3D" id="1.10.340.70">
    <property type="match status" value="1"/>
</dbReference>
<dbReference type="Pfam" id="PF00078">
    <property type="entry name" value="RVT_1"/>
    <property type="match status" value="1"/>
</dbReference>
<evidence type="ECO:0000313" key="3">
    <source>
        <dbReference type="Proteomes" id="UP000695022"/>
    </source>
</evidence>
<feature type="domain" description="Reverse transcriptase" evidence="2">
    <location>
        <begin position="128"/>
        <end position="306"/>
    </location>
</feature>
<organism evidence="3 4">
    <name type="scientific">Priapulus caudatus</name>
    <name type="common">Priapulid worm</name>
    <dbReference type="NCBI Taxonomy" id="37621"/>
    <lineage>
        <taxon>Eukaryota</taxon>
        <taxon>Metazoa</taxon>
        <taxon>Ecdysozoa</taxon>
        <taxon>Scalidophora</taxon>
        <taxon>Priapulida</taxon>
        <taxon>Priapulimorpha</taxon>
        <taxon>Priapulimorphida</taxon>
        <taxon>Priapulidae</taxon>
        <taxon>Priapulus</taxon>
    </lineage>
</organism>
<dbReference type="Gene3D" id="3.10.20.370">
    <property type="match status" value="1"/>
</dbReference>
<protein>
    <recommendedName>
        <fullName evidence="1">RNA-directed DNA polymerase</fullName>
        <ecNumber evidence="1">2.7.7.49</ecNumber>
    </recommendedName>
</protein>
<accession>A0ABM1EMQ1</accession>
<evidence type="ECO:0000313" key="4">
    <source>
        <dbReference type="RefSeq" id="XP_014673472.1"/>
    </source>
</evidence>
<dbReference type="Gene3D" id="3.10.10.10">
    <property type="entry name" value="HIV Type 1 Reverse Transcriptase, subunit A, domain 1"/>
    <property type="match status" value="1"/>
</dbReference>
<gene>
    <name evidence="4" type="primary">LOC106813765</name>
</gene>
<dbReference type="InterPro" id="IPR050951">
    <property type="entry name" value="Retrovirus_Pol_polyprotein"/>
</dbReference>
<dbReference type="Proteomes" id="UP000695022">
    <property type="component" value="Unplaced"/>
</dbReference>
<dbReference type="Gene3D" id="3.30.70.270">
    <property type="match status" value="2"/>
</dbReference>
<proteinExistence type="predicted"/>
<dbReference type="Pfam" id="PF17919">
    <property type="entry name" value="RT_RNaseH_2"/>
    <property type="match status" value="1"/>
</dbReference>
<dbReference type="PANTHER" id="PTHR37984:SF10">
    <property type="entry name" value="RIBONUCLEASE H"/>
    <property type="match status" value="1"/>
</dbReference>
<dbReference type="InterPro" id="IPR043502">
    <property type="entry name" value="DNA/RNA_pol_sf"/>
</dbReference>
<keyword evidence="3" id="KW-1185">Reference proteome</keyword>
<dbReference type="InterPro" id="IPR041588">
    <property type="entry name" value="Integrase_H2C2"/>
</dbReference>